<dbReference type="Proteomes" id="UP000322110">
    <property type="component" value="Unassembled WGS sequence"/>
</dbReference>
<proteinExistence type="inferred from homology"/>
<evidence type="ECO:0000313" key="6">
    <source>
        <dbReference type="EMBL" id="KAA2213387.1"/>
    </source>
</evidence>
<dbReference type="PANTHER" id="PTHR48078">
    <property type="entry name" value="THREONINE DEHYDRATASE, MITOCHONDRIAL-RELATED"/>
    <property type="match status" value="1"/>
</dbReference>
<comment type="cofactor">
    <cofactor evidence="1">
        <name>pyridoxal 5'-phosphate</name>
        <dbReference type="ChEBI" id="CHEBI:597326"/>
    </cofactor>
</comment>
<dbReference type="GO" id="GO:0004794">
    <property type="term" value="F:threonine deaminase activity"/>
    <property type="evidence" value="ECO:0007669"/>
    <property type="project" value="TreeGrafter"/>
</dbReference>
<keyword evidence="7" id="KW-1185">Reference proteome</keyword>
<dbReference type="AlphaFoldDB" id="A0A5B2TFY9"/>
<dbReference type="FunFam" id="3.40.50.1100:FF:000005">
    <property type="entry name" value="Threonine dehydratase catabolic"/>
    <property type="match status" value="1"/>
</dbReference>
<dbReference type="GO" id="GO:0003941">
    <property type="term" value="F:L-serine ammonia-lyase activity"/>
    <property type="evidence" value="ECO:0007669"/>
    <property type="project" value="TreeGrafter"/>
</dbReference>
<comment type="caution">
    <text evidence="6">The sequence shown here is derived from an EMBL/GenBank/DDBJ whole genome shotgun (WGS) entry which is preliminary data.</text>
</comment>
<evidence type="ECO:0000256" key="2">
    <source>
        <dbReference type="ARBA" id="ARBA00010869"/>
    </source>
</evidence>
<dbReference type="GO" id="GO:0030170">
    <property type="term" value="F:pyridoxal phosphate binding"/>
    <property type="evidence" value="ECO:0007669"/>
    <property type="project" value="InterPro"/>
</dbReference>
<keyword evidence="3" id="KW-0663">Pyridoxal phosphate</keyword>
<sequence>MDHAPASVETPWHLQPPGFDEIEAAAGRIAGALVRTPLLESERVNRLLGGRLLLKAEGLQRTGSFKARGAWNFIAQMEDAARARGVIGFSSGNHAQAVAWAASRHNAPAVLVMPEDAPATKIRRTREWGAEVVLYDRRTEDREAIGRDLAASRGLTLIPPFEDRRIIAGAGTVGMEMVRQAQEMGAAPDALLVNCSGGGLAAGCAIAAHALSPATGVWAVEPQDYDDLARSLASGARQSNDVSKPSICDALLAATPGVMTFEVARRHLRGALGVSDAEAMAAMRLAFEEFRLVVEPGGAAALAAVLSGKIEARGRVLAVLTSGANVDAALFQEALSGT</sequence>
<evidence type="ECO:0000256" key="4">
    <source>
        <dbReference type="ARBA" id="ARBA00023239"/>
    </source>
</evidence>
<dbReference type="GO" id="GO:0009097">
    <property type="term" value="P:isoleucine biosynthetic process"/>
    <property type="evidence" value="ECO:0007669"/>
    <property type="project" value="TreeGrafter"/>
</dbReference>
<evidence type="ECO:0000259" key="5">
    <source>
        <dbReference type="Pfam" id="PF00291"/>
    </source>
</evidence>
<feature type="domain" description="Tryptophan synthase beta chain-like PALP" evidence="5">
    <location>
        <begin position="32"/>
        <end position="321"/>
    </location>
</feature>
<dbReference type="SUPFAM" id="SSF53686">
    <property type="entry name" value="Tryptophan synthase beta subunit-like PLP-dependent enzymes"/>
    <property type="match status" value="1"/>
</dbReference>
<dbReference type="OrthoDB" id="9811476at2"/>
<comment type="similarity">
    <text evidence="2">Belongs to the serine/threonine dehydratase family.</text>
</comment>
<accession>A0A5B2TFY9</accession>
<dbReference type="GO" id="GO:0006565">
    <property type="term" value="P:L-serine catabolic process"/>
    <property type="evidence" value="ECO:0007669"/>
    <property type="project" value="TreeGrafter"/>
</dbReference>
<reference evidence="6 7" key="1">
    <citation type="journal article" date="2015" name="Int. J. Syst. Evol. Microbiol.">
        <title>Roseomonas oryzae sp. nov., isolated from paddy rhizosphere soil.</title>
        <authorList>
            <person name="Ramaprasad E.V."/>
            <person name="Sasikala Ch."/>
            <person name="Ramana Ch.V."/>
        </authorList>
    </citation>
    <scope>NUCLEOTIDE SEQUENCE [LARGE SCALE GENOMIC DNA]</scope>
    <source>
        <strain evidence="6 7">KCTC 42542</strain>
    </source>
</reference>
<dbReference type="Pfam" id="PF00291">
    <property type="entry name" value="PALP"/>
    <property type="match status" value="1"/>
</dbReference>
<organism evidence="6 7">
    <name type="scientific">Teichococcus oryzae</name>
    <dbReference type="NCBI Taxonomy" id="1608942"/>
    <lineage>
        <taxon>Bacteria</taxon>
        <taxon>Pseudomonadati</taxon>
        <taxon>Pseudomonadota</taxon>
        <taxon>Alphaproteobacteria</taxon>
        <taxon>Acetobacterales</taxon>
        <taxon>Roseomonadaceae</taxon>
        <taxon>Roseomonas</taxon>
    </lineage>
</organism>
<dbReference type="RefSeq" id="WP_149811891.1">
    <property type="nucleotide sequence ID" value="NZ_VUKA01000003.1"/>
</dbReference>
<dbReference type="PANTHER" id="PTHR48078:SF6">
    <property type="entry name" value="L-THREONINE DEHYDRATASE CATABOLIC TDCB"/>
    <property type="match status" value="1"/>
</dbReference>
<dbReference type="Gene3D" id="3.40.50.1100">
    <property type="match status" value="2"/>
</dbReference>
<gene>
    <name evidence="6" type="ORF">F0Q34_09070</name>
</gene>
<dbReference type="PROSITE" id="PS00165">
    <property type="entry name" value="DEHYDRATASE_SER_THR"/>
    <property type="match status" value="1"/>
</dbReference>
<dbReference type="InterPro" id="IPR000634">
    <property type="entry name" value="Ser/Thr_deHydtase_PyrdxlP-BS"/>
</dbReference>
<evidence type="ECO:0000256" key="3">
    <source>
        <dbReference type="ARBA" id="ARBA00022898"/>
    </source>
</evidence>
<evidence type="ECO:0000313" key="7">
    <source>
        <dbReference type="Proteomes" id="UP000322110"/>
    </source>
</evidence>
<keyword evidence="4" id="KW-0456">Lyase</keyword>
<dbReference type="EMBL" id="VUKA01000003">
    <property type="protein sequence ID" value="KAA2213387.1"/>
    <property type="molecule type" value="Genomic_DNA"/>
</dbReference>
<dbReference type="InterPro" id="IPR001926">
    <property type="entry name" value="TrpB-like_PALP"/>
</dbReference>
<dbReference type="GO" id="GO:0006567">
    <property type="term" value="P:L-threonine catabolic process"/>
    <property type="evidence" value="ECO:0007669"/>
    <property type="project" value="TreeGrafter"/>
</dbReference>
<dbReference type="CDD" id="cd01562">
    <property type="entry name" value="Thr-dehyd"/>
    <property type="match status" value="1"/>
</dbReference>
<protein>
    <submittedName>
        <fullName evidence="6">Threonine/serine dehydratase</fullName>
    </submittedName>
</protein>
<name>A0A5B2TFY9_9PROT</name>
<evidence type="ECO:0000256" key="1">
    <source>
        <dbReference type="ARBA" id="ARBA00001933"/>
    </source>
</evidence>
<dbReference type="InterPro" id="IPR036052">
    <property type="entry name" value="TrpB-like_PALP_sf"/>
</dbReference>
<dbReference type="InterPro" id="IPR050147">
    <property type="entry name" value="Ser/Thr_Dehydratase"/>
</dbReference>